<dbReference type="RefSeq" id="WP_170164057.1">
    <property type="nucleotide sequence ID" value="NZ_RJUL01000003.1"/>
</dbReference>
<dbReference type="InterPro" id="IPR017557">
    <property type="entry name" value="Holo-ACP_synthase"/>
</dbReference>
<feature type="domain" description="Phosphoribosyl-dephospho-CoA transferase MdcG N-terminal" evidence="4">
    <location>
        <begin position="4"/>
        <end position="75"/>
    </location>
</feature>
<keyword evidence="6" id="KW-1185">Reference proteome</keyword>
<dbReference type="InterPro" id="IPR048903">
    <property type="entry name" value="MdcG_N"/>
</dbReference>
<evidence type="ECO:0000256" key="2">
    <source>
        <dbReference type="ARBA" id="ARBA00022695"/>
    </source>
</evidence>
<name>A0A3N1PJM0_9GAMM</name>
<protein>
    <submittedName>
        <fullName evidence="5">Phosphoribosyl-dephospho-CoA transferase</fullName>
    </submittedName>
</protein>
<evidence type="ECO:0000313" key="6">
    <source>
        <dbReference type="Proteomes" id="UP000268033"/>
    </source>
</evidence>
<dbReference type="GO" id="GO:0016779">
    <property type="term" value="F:nucleotidyltransferase activity"/>
    <property type="evidence" value="ECO:0007669"/>
    <property type="project" value="UniProtKB-KW"/>
</dbReference>
<keyword evidence="2" id="KW-0548">Nucleotidyltransferase</keyword>
<reference evidence="5 6" key="1">
    <citation type="submission" date="2018-11" db="EMBL/GenBank/DDBJ databases">
        <title>Genomic Encyclopedia of Type Strains, Phase IV (KMG-IV): sequencing the most valuable type-strain genomes for metagenomic binning, comparative biology and taxonomic classification.</title>
        <authorList>
            <person name="Goeker M."/>
        </authorList>
    </citation>
    <scope>NUCLEOTIDE SEQUENCE [LARGE SCALE GENOMIC DNA]</scope>
    <source>
        <strain evidence="5 6">DSM 21945</strain>
    </source>
</reference>
<gene>
    <name evidence="5" type="ORF">EDC28_103398</name>
</gene>
<evidence type="ECO:0000313" key="5">
    <source>
        <dbReference type="EMBL" id="ROQ28803.1"/>
    </source>
</evidence>
<evidence type="ECO:0000259" key="4">
    <source>
        <dbReference type="Pfam" id="PF20866"/>
    </source>
</evidence>
<dbReference type="STRING" id="584787.GCA_001247655_00025"/>
<evidence type="ECO:0000256" key="1">
    <source>
        <dbReference type="ARBA" id="ARBA00022679"/>
    </source>
</evidence>
<dbReference type="InterPro" id="IPR049180">
    <property type="entry name" value="MdcG_C"/>
</dbReference>
<organism evidence="5 6">
    <name type="scientific">Gallaecimonas pentaromativorans</name>
    <dbReference type="NCBI Taxonomy" id="584787"/>
    <lineage>
        <taxon>Bacteria</taxon>
        <taxon>Pseudomonadati</taxon>
        <taxon>Pseudomonadota</taxon>
        <taxon>Gammaproteobacteria</taxon>
        <taxon>Enterobacterales</taxon>
        <taxon>Gallaecimonadaceae</taxon>
        <taxon>Gallaecimonas</taxon>
    </lineage>
</organism>
<dbReference type="EMBL" id="RJUL01000003">
    <property type="protein sequence ID" value="ROQ28803.1"/>
    <property type="molecule type" value="Genomic_DNA"/>
</dbReference>
<evidence type="ECO:0000259" key="3">
    <source>
        <dbReference type="Pfam" id="PF10620"/>
    </source>
</evidence>
<dbReference type="Pfam" id="PF20866">
    <property type="entry name" value="MdcG_N"/>
    <property type="match status" value="1"/>
</dbReference>
<dbReference type="Pfam" id="PF10620">
    <property type="entry name" value="MdcG"/>
    <property type="match status" value="1"/>
</dbReference>
<sequence>MNWQPHDLLWVKPGSLLAPAGEQLAPWAAALTGPVVVRRAPSSATLVPVGLRGSNKAERQGAFVPKAAVEKALTPFDLVRHKSWFGHPLRGQHPVLVTLDRVAGLLGDYQWGITGSLGYELASGIRQLTDSSDLDLLLHCQGPLARSEAKALWQALNLGPCQLDVQLALPGGAVALAEWAGPSTKVLLKTDLGPLLTGQPWQELVA</sequence>
<dbReference type="AlphaFoldDB" id="A0A3N1PJM0"/>
<keyword evidence="1 5" id="KW-0808">Transferase</keyword>
<accession>A0A3N1PJM0</accession>
<dbReference type="Proteomes" id="UP000268033">
    <property type="component" value="Unassembled WGS sequence"/>
</dbReference>
<comment type="caution">
    <text evidence="5">The sequence shown here is derived from an EMBL/GenBank/DDBJ whole genome shotgun (WGS) entry which is preliminary data.</text>
</comment>
<dbReference type="NCBIfam" id="TIGR03135">
    <property type="entry name" value="malonate_mdcG"/>
    <property type="match status" value="1"/>
</dbReference>
<feature type="domain" description="Phosphoribosyl-dephospho-CoA transferase MdcG C-terminal" evidence="3">
    <location>
        <begin position="95"/>
        <end position="198"/>
    </location>
</feature>
<dbReference type="NCBIfam" id="NF002332">
    <property type="entry name" value="PRK01293.1"/>
    <property type="match status" value="1"/>
</dbReference>
<proteinExistence type="predicted"/>